<dbReference type="InterPro" id="IPR036188">
    <property type="entry name" value="FAD/NAD-bd_sf"/>
</dbReference>
<protein>
    <recommendedName>
        <fullName evidence="5">FAD-dependent oxidoreductase 2 FAD-binding domain-containing protein</fullName>
    </recommendedName>
</protein>
<evidence type="ECO:0000313" key="7">
    <source>
        <dbReference type="Proteomes" id="UP000616114"/>
    </source>
</evidence>
<dbReference type="PANTHER" id="PTHR43400">
    <property type="entry name" value="FUMARATE REDUCTASE"/>
    <property type="match status" value="1"/>
</dbReference>
<dbReference type="Pfam" id="PF00890">
    <property type="entry name" value="FAD_binding_2"/>
    <property type="match status" value="2"/>
</dbReference>
<dbReference type="SUPFAM" id="SSF56425">
    <property type="entry name" value="Succinate dehydrogenase/fumarate reductase flavoprotein, catalytic domain"/>
    <property type="match status" value="1"/>
</dbReference>
<dbReference type="Gene3D" id="3.50.50.60">
    <property type="entry name" value="FAD/NAD(P)-binding domain"/>
    <property type="match status" value="1"/>
</dbReference>
<dbReference type="InterPro" id="IPR050315">
    <property type="entry name" value="FAD-oxidoreductase_2"/>
</dbReference>
<keyword evidence="4" id="KW-0560">Oxidoreductase</keyword>
<dbReference type="GO" id="GO:0033765">
    <property type="term" value="F:steroid dehydrogenase activity, acting on the CH-CH group of donors"/>
    <property type="evidence" value="ECO:0007669"/>
    <property type="project" value="UniProtKB-ARBA"/>
</dbReference>
<keyword evidence="7" id="KW-1185">Reference proteome</keyword>
<name>A0A8J2TX09_9MICO</name>
<dbReference type="PRINTS" id="PR00411">
    <property type="entry name" value="PNDRDTASEI"/>
</dbReference>
<dbReference type="RefSeq" id="WP_188549938.1">
    <property type="nucleotide sequence ID" value="NZ_BMFY01000004.1"/>
</dbReference>
<dbReference type="SUPFAM" id="SSF51905">
    <property type="entry name" value="FAD/NAD(P)-binding domain"/>
    <property type="match status" value="1"/>
</dbReference>
<dbReference type="Proteomes" id="UP000616114">
    <property type="component" value="Unassembled WGS sequence"/>
</dbReference>
<evidence type="ECO:0000259" key="5">
    <source>
        <dbReference type="Pfam" id="PF00890"/>
    </source>
</evidence>
<comment type="cofactor">
    <cofactor evidence="1">
        <name>FAD</name>
        <dbReference type="ChEBI" id="CHEBI:57692"/>
    </cofactor>
</comment>
<dbReference type="PANTHER" id="PTHR43400:SF7">
    <property type="entry name" value="FAD-DEPENDENT OXIDOREDUCTASE 2 FAD BINDING DOMAIN-CONTAINING PROTEIN"/>
    <property type="match status" value="1"/>
</dbReference>
<keyword evidence="2" id="KW-0285">Flavoprotein</keyword>
<evidence type="ECO:0000256" key="4">
    <source>
        <dbReference type="ARBA" id="ARBA00023002"/>
    </source>
</evidence>
<evidence type="ECO:0000313" key="6">
    <source>
        <dbReference type="EMBL" id="GGA10118.1"/>
    </source>
</evidence>
<dbReference type="EMBL" id="BMFY01000004">
    <property type="protein sequence ID" value="GGA10118.1"/>
    <property type="molecule type" value="Genomic_DNA"/>
</dbReference>
<evidence type="ECO:0000256" key="3">
    <source>
        <dbReference type="ARBA" id="ARBA00022827"/>
    </source>
</evidence>
<accession>A0A8J2TX09</accession>
<proteinExistence type="predicted"/>
<dbReference type="AlphaFoldDB" id="A0A8J2TX09"/>
<sequence length="487" mass="50515">MTAEEGADTVVAHQTAHQAGPDVDVVVAGGGMAGLTAAATAASHGATVLLAEAGEKPGGAAWWSNGLFWTARDLQTYRRHIPDGNPVIAERIIAGMDDALEQIRALGVPISAHRTDPVMAIGAGHAIDIRALIQEQEARLRRHGGRIVTGARVTGAALREGAVDVRISSGGSEQRVRSWALVLATGGHPSSWPASSDLADQPVPGVARRCLLHSRGDGLRAGRELGADTAGPPEGVYGHLVPAPLAEDWTPASFVRLSQYYSDAAVALDLRGRRFADETLGDEVLNQALLDHTETARASGDADAGTTTPPLAVLLFDDRVRRSRATEESYPGLGPLDRFAAAVDAGGANLTAEDVPGLVYGLAALGVDTGTARTTVERYREAIASRSGIADGVPVTAEADPLTEAPFHALLVQPSVTMTFHGVRTDERFRVLDRGGRPVPGVFAAGADAGGLQGRRYAGGLAPSFIGGRTAGLEAARLAASAQGTRR</sequence>
<organism evidence="6 7">
    <name type="scientific">Sediminivirga luteola</name>
    <dbReference type="NCBI Taxonomy" id="1774748"/>
    <lineage>
        <taxon>Bacteria</taxon>
        <taxon>Bacillati</taxon>
        <taxon>Actinomycetota</taxon>
        <taxon>Actinomycetes</taxon>
        <taxon>Micrococcales</taxon>
        <taxon>Brevibacteriaceae</taxon>
        <taxon>Sediminivirga</taxon>
    </lineage>
</organism>
<reference evidence="6" key="2">
    <citation type="submission" date="2020-09" db="EMBL/GenBank/DDBJ databases">
        <authorList>
            <person name="Sun Q."/>
            <person name="Zhou Y."/>
        </authorList>
    </citation>
    <scope>NUCLEOTIDE SEQUENCE</scope>
    <source>
        <strain evidence="6">CGMCC 1.12785</strain>
    </source>
</reference>
<dbReference type="Gene3D" id="3.90.700.10">
    <property type="entry name" value="Succinate dehydrogenase/fumarate reductase flavoprotein, catalytic domain"/>
    <property type="match status" value="1"/>
</dbReference>
<dbReference type="InterPro" id="IPR027477">
    <property type="entry name" value="Succ_DH/fumarate_Rdtase_cat_sf"/>
</dbReference>
<evidence type="ECO:0000256" key="1">
    <source>
        <dbReference type="ARBA" id="ARBA00001974"/>
    </source>
</evidence>
<comment type="caution">
    <text evidence="6">The sequence shown here is derived from an EMBL/GenBank/DDBJ whole genome shotgun (WGS) entry which is preliminary data.</text>
</comment>
<keyword evidence="3" id="KW-0274">FAD</keyword>
<gene>
    <name evidence="6" type="ORF">GCM10011333_11050</name>
</gene>
<dbReference type="PRINTS" id="PR00368">
    <property type="entry name" value="FADPNR"/>
</dbReference>
<dbReference type="InterPro" id="IPR003953">
    <property type="entry name" value="FAD-dep_OxRdtase_2_FAD-bd"/>
</dbReference>
<evidence type="ECO:0000256" key="2">
    <source>
        <dbReference type="ARBA" id="ARBA00022630"/>
    </source>
</evidence>
<feature type="domain" description="FAD-dependent oxidoreductase 2 FAD-binding" evidence="5">
    <location>
        <begin position="24"/>
        <end position="74"/>
    </location>
</feature>
<reference evidence="6" key="1">
    <citation type="journal article" date="2014" name="Int. J. Syst. Evol. Microbiol.">
        <title>Complete genome sequence of Corynebacterium casei LMG S-19264T (=DSM 44701T), isolated from a smear-ripened cheese.</title>
        <authorList>
            <consortium name="US DOE Joint Genome Institute (JGI-PGF)"/>
            <person name="Walter F."/>
            <person name="Albersmeier A."/>
            <person name="Kalinowski J."/>
            <person name="Ruckert C."/>
        </authorList>
    </citation>
    <scope>NUCLEOTIDE SEQUENCE</scope>
    <source>
        <strain evidence="6">CGMCC 1.12785</strain>
    </source>
</reference>
<feature type="domain" description="FAD-dependent oxidoreductase 2 FAD-binding" evidence="5">
    <location>
        <begin position="142"/>
        <end position="460"/>
    </location>
</feature>